<name>A0ABP0U207_9BRYO</name>
<gene>
    <name evidence="1" type="ORF">CSSPTR1EN2_LOCUS10432</name>
</gene>
<evidence type="ECO:0000313" key="2">
    <source>
        <dbReference type="Proteomes" id="UP001497512"/>
    </source>
</evidence>
<accession>A0ABP0U207</accession>
<proteinExistence type="predicted"/>
<protein>
    <submittedName>
        <fullName evidence="1">Uncharacterized protein</fullName>
    </submittedName>
</protein>
<evidence type="ECO:0000313" key="1">
    <source>
        <dbReference type="EMBL" id="CAK9210983.1"/>
    </source>
</evidence>
<sequence>RTRPKLKKNRHIVYMVHQVCSQKYKTMLSKNYFHICSLKPNLAKSSSGELPLWITQKNCQKKTLLSSHEYRRTFKKIYLDVEI</sequence>
<reference evidence="1" key="1">
    <citation type="submission" date="2024-02" db="EMBL/GenBank/DDBJ databases">
        <authorList>
            <consortium name="ELIXIR-Norway"/>
            <consortium name="Elixir Norway"/>
        </authorList>
    </citation>
    <scope>NUCLEOTIDE SEQUENCE</scope>
</reference>
<dbReference type="Proteomes" id="UP001497512">
    <property type="component" value="Chromosome 18"/>
</dbReference>
<organism evidence="1 2">
    <name type="scientific">Sphagnum troendelagicum</name>
    <dbReference type="NCBI Taxonomy" id="128251"/>
    <lineage>
        <taxon>Eukaryota</taxon>
        <taxon>Viridiplantae</taxon>
        <taxon>Streptophyta</taxon>
        <taxon>Embryophyta</taxon>
        <taxon>Bryophyta</taxon>
        <taxon>Sphagnophytina</taxon>
        <taxon>Sphagnopsida</taxon>
        <taxon>Sphagnales</taxon>
        <taxon>Sphagnaceae</taxon>
        <taxon>Sphagnum</taxon>
    </lineage>
</organism>
<feature type="non-terminal residue" evidence="1">
    <location>
        <position position="1"/>
    </location>
</feature>
<keyword evidence="2" id="KW-1185">Reference proteome</keyword>
<feature type="non-terminal residue" evidence="1">
    <location>
        <position position="83"/>
    </location>
</feature>
<dbReference type="EMBL" id="OZ019910">
    <property type="protein sequence ID" value="CAK9210983.1"/>
    <property type="molecule type" value="Genomic_DNA"/>
</dbReference>